<organism evidence="9 10">
    <name type="scientific">Pseudotenacibaculum haliotis</name>
    <dbReference type="NCBI Taxonomy" id="1862138"/>
    <lineage>
        <taxon>Bacteria</taxon>
        <taxon>Pseudomonadati</taxon>
        <taxon>Bacteroidota</taxon>
        <taxon>Flavobacteriia</taxon>
        <taxon>Flavobacteriales</taxon>
        <taxon>Flavobacteriaceae</taxon>
        <taxon>Pseudotenacibaculum</taxon>
    </lineage>
</organism>
<keyword evidence="4 8" id="KW-0812">Transmembrane</keyword>
<accession>A0ABW5LNX8</accession>
<protein>
    <submittedName>
        <fullName evidence="9">Exosortase family protein XrtF</fullName>
    </submittedName>
</protein>
<name>A0ABW5LNX8_9FLAO</name>
<evidence type="ECO:0000256" key="1">
    <source>
        <dbReference type="ARBA" id="ARBA00004651"/>
    </source>
</evidence>
<comment type="subcellular location">
    <subcellularLocation>
        <location evidence="1">Cell membrane</location>
        <topology evidence="1">Multi-pass membrane protein</topology>
    </subcellularLocation>
</comment>
<evidence type="ECO:0000256" key="7">
    <source>
        <dbReference type="ARBA" id="ARBA00023136"/>
    </source>
</evidence>
<dbReference type="RefSeq" id="WP_379665234.1">
    <property type="nucleotide sequence ID" value="NZ_JBHULH010000001.1"/>
</dbReference>
<evidence type="ECO:0000256" key="6">
    <source>
        <dbReference type="ARBA" id="ARBA00022989"/>
    </source>
</evidence>
<evidence type="ECO:0000256" key="3">
    <source>
        <dbReference type="ARBA" id="ARBA00022670"/>
    </source>
</evidence>
<keyword evidence="2" id="KW-1003">Cell membrane</keyword>
<evidence type="ECO:0000256" key="5">
    <source>
        <dbReference type="ARBA" id="ARBA00022801"/>
    </source>
</evidence>
<proteinExistence type="predicted"/>
<keyword evidence="5" id="KW-0378">Hydrolase</keyword>
<keyword evidence="10" id="KW-1185">Reference proteome</keyword>
<dbReference type="NCBIfam" id="TIGR04128">
    <property type="entry name" value="exoso_Fjoh_1448"/>
    <property type="match status" value="1"/>
</dbReference>
<dbReference type="EMBL" id="JBHULH010000001">
    <property type="protein sequence ID" value="MFD2566528.1"/>
    <property type="molecule type" value="Genomic_DNA"/>
</dbReference>
<dbReference type="InterPro" id="IPR026392">
    <property type="entry name" value="Exo/Archaeosortase_dom"/>
</dbReference>
<evidence type="ECO:0000313" key="9">
    <source>
        <dbReference type="EMBL" id="MFD2566528.1"/>
    </source>
</evidence>
<feature type="transmembrane region" description="Helical" evidence="8">
    <location>
        <begin position="7"/>
        <end position="28"/>
    </location>
</feature>
<keyword evidence="3" id="KW-0645">Protease</keyword>
<sequence length="178" mass="20406">MKKQKNIVLFLVKFFATYFILFALYSLYLQKTQQKEDVFVCSPITTTVAEQTESVLAFFGYDAAHMQHEDEMSVKLLLNGQYTARVIEGCNSLSIIILFLSFIIAFPGSLKSTILFGTVGGLFIYGINILRIAFLTVMLQKYPAQQEFLHNLVFPAIIYGATFLLWVLWVHKFSNYKK</sequence>
<dbReference type="InterPro" id="IPR026323">
    <property type="entry name" value="Exosortase-related_prot_XrtF"/>
</dbReference>
<keyword evidence="7 8" id="KW-0472">Membrane</keyword>
<feature type="transmembrane region" description="Helical" evidence="8">
    <location>
        <begin position="82"/>
        <end position="106"/>
    </location>
</feature>
<evidence type="ECO:0000256" key="8">
    <source>
        <dbReference type="SAM" id="Phobius"/>
    </source>
</evidence>
<evidence type="ECO:0000256" key="2">
    <source>
        <dbReference type="ARBA" id="ARBA00022475"/>
    </source>
</evidence>
<reference evidence="10" key="1">
    <citation type="journal article" date="2019" name="Int. J. Syst. Evol. Microbiol.">
        <title>The Global Catalogue of Microorganisms (GCM) 10K type strain sequencing project: providing services to taxonomists for standard genome sequencing and annotation.</title>
        <authorList>
            <consortium name="The Broad Institute Genomics Platform"/>
            <consortium name="The Broad Institute Genome Sequencing Center for Infectious Disease"/>
            <person name="Wu L."/>
            <person name="Ma J."/>
        </authorList>
    </citation>
    <scope>NUCLEOTIDE SEQUENCE [LARGE SCALE GENOMIC DNA]</scope>
    <source>
        <strain evidence="10">KCTC 52127</strain>
    </source>
</reference>
<dbReference type="Pfam" id="PF09721">
    <property type="entry name" value="Exosortase_EpsH"/>
    <property type="match status" value="1"/>
</dbReference>
<dbReference type="InterPro" id="IPR019127">
    <property type="entry name" value="Exosortase"/>
</dbReference>
<dbReference type="Proteomes" id="UP001597508">
    <property type="component" value="Unassembled WGS sequence"/>
</dbReference>
<gene>
    <name evidence="9" type="primary">xrtF</name>
    <name evidence="9" type="ORF">ACFSRZ_04040</name>
</gene>
<keyword evidence="6 8" id="KW-1133">Transmembrane helix</keyword>
<feature type="transmembrane region" description="Helical" evidence="8">
    <location>
        <begin position="148"/>
        <end position="170"/>
    </location>
</feature>
<evidence type="ECO:0000313" key="10">
    <source>
        <dbReference type="Proteomes" id="UP001597508"/>
    </source>
</evidence>
<evidence type="ECO:0000256" key="4">
    <source>
        <dbReference type="ARBA" id="ARBA00022692"/>
    </source>
</evidence>
<feature type="transmembrane region" description="Helical" evidence="8">
    <location>
        <begin position="113"/>
        <end position="136"/>
    </location>
</feature>
<comment type="caution">
    <text evidence="9">The sequence shown here is derived from an EMBL/GenBank/DDBJ whole genome shotgun (WGS) entry which is preliminary data.</text>
</comment>
<dbReference type="NCBIfam" id="TIGR04178">
    <property type="entry name" value="exo_archaeo"/>
    <property type="match status" value="1"/>
</dbReference>